<feature type="signal peptide" evidence="1">
    <location>
        <begin position="1"/>
        <end position="19"/>
    </location>
</feature>
<keyword evidence="3" id="KW-1185">Reference proteome</keyword>
<name>A0ABY1NLG4_9RHOB</name>
<evidence type="ECO:0000313" key="2">
    <source>
        <dbReference type="EMBL" id="SMP12608.1"/>
    </source>
</evidence>
<protein>
    <recommendedName>
        <fullName evidence="4">Secreted protein</fullName>
    </recommendedName>
</protein>
<organism evidence="2 3">
    <name type="scientific">Shimia sagamensis</name>
    <dbReference type="NCBI Taxonomy" id="1566352"/>
    <lineage>
        <taxon>Bacteria</taxon>
        <taxon>Pseudomonadati</taxon>
        <taxon>Pseudomonadota</taxon>
        <taxon>Alphaproteobacteria</taxon>
        <taxon>Rhodobacterales</taxon>
        <taxon>Roseobacteraceae</taxon>
    </lineage>
</organism>
<keyword evidence="1" id="KW-0732">Signal</keyword>
<dbReference type="Proteomes" id="UP001157961">
    <property type="component" value="Unassembled WGS sequence"/>
</dbReference>
<accession>A0ABY1NLG4</accession>
<evidence type="ECO:0008006" key="4">
    <source>
        <dbReference type="Google" id="ProtNLM"/>
    </source>
</evidence>
<evidence type="ECO:0000313" key="3">
    <source>
        <dbReference type="Proteomes" id="UP001157961"/>
    </source>
</evidence>
<dbReference type="RefSeq" id="WP_283425112.1">
    <property type="nucleotide sequence ID" value="NZ_FXTY01000002.1"/>
</dbReference>
<proteinExistence type="predicted"/>
<feature type="chain" id="PRO_5045895784" description="Secreted protein" evidence="1">
    <location>
        <begin position="20"/>
        <end position="115"/>
    </location>
</feature>
<evidence type="ECO:0000256" key="1">
    <source>
        <dbReference type="SAM" id="SignalP"/>
    </source>
</evidence>
<dbReference type="EMBL" id="FXTY01000002">
    <property type="protein sequence ID" value="SMP12608.1"/>
    <property type="molecule type" value="Genomic_DNA"/>
</dbReference>
<reference evidence="2 3" key="1">
    <citation type="submission" date="2017-05" db="EMBL/GenBank/DDBJ databases">
        <authorList>
            <person name="Varghese N."/>
            <person name="Submissions S."/>
        </authorList>
    </citation>
    <scope>NUCLEOTIDE SEQUENCE [LARGE SCALE GENOMIC DNA]</scope>
    <source>
        <strain evidence="2 3">DSM 29734</strain>
    </source>
</reference>
<sequence length="115" mass="12449">MRTLFTSALLSLAASQAVATPPLACEMRNSPLVFTVTDNAVYMRTGDKSRTLPAKALPQDHEGWPRVWLLQEPPSAHMLLVSEGICRTDYGTFPLSVSLNTLGLGQRSGCCTIAE</sequence>
<comment type="caution">
    <text evidence="2">The sequence shown here is derived from an EMBL/GenBank/DDBJ whole genome shotgun (WGS) entry which is preliminary data.</text>
</comment>
<gene>
    <name evidence="2" type="ORF">SAMN06265373_102368</name>
</gene>